<keyword evidence="1" id="KW-0808">Transferase</keyword>
<dbReference type="Gene3D" id="3.40.630.30">
    <property type="match status" value="1"/>
</dbReference>
<evidence type="ECO:0000256" key="2">
    <source>
        <dbReference type="ARBA" id="ARBA00023315"/>
    </source>
</evidence>
<keyword evidence="5" id="KW-1185">Reference proteome</keyword>
<evidence type="ECO:0000313" key="4">
    <source>
        <dbReference type="EMBL" id="CAK0838563.1"/>
    </source>
</evidence>
<dbReference type="PROSITE" id="PS51186">
    <property type="entry name" value="GNAT"/>
    <property type="match status" value="1"/>
</dbReference>
<evidence type="ECO:0000313" key="5">
    <source>
        <dbReference type="Proteomes" id="UP001189429"/>
    </source>
</evidence>
<dbReference type="Proteomes" id="UP001189429">
    <property type="component" value="Unassembled WGS sequence"/>
</dbReference>
<dbReference type="PANTHER" id="PTHR43420">
    <property type="entry name" value="ACETYLTRANSFERASE"/>
    <property type="match status" value="1"/>
</dbReference>
<feature type="domain" description="N-acetyltransferase" evidence="3">
    <location>
        <begin position="119"/>
        <end position="257"/>
    </location>
</feature>
<dbReference type="InterPro" id="IPR050680">
    <property type="entry name" value="YpeA/RimI_acetyltransf"/>
</dbReference>
<protein>
    <recommendedName>
        <fullName evidence="3">N-acetyltransferase domain-containing protein</fullName>
    </recommendedName>
</protein>
<proteinExistence type="predicted"/>
<dbReference type="Pfam" id="PF00583">
    <property type="entry name" value="Acetyltransf_1"/>
    <property type="match status" value="1"/>
</dbReference>
<keyword evidence="2" id="KW-0012">Acyltransferase</keyword>
<dbReference type="EMBL" id="CAUYUJ010014231">
    <property type="protein sequence ID" value="CAK0838563.1"/>
    <property type="molecule type" value="Genomic_DNA"/>
</dbReference>
<dbReference type="InterPro" id="IPR000182">
    <property type="entry name" value="GNAT_dom"/>
</dbReference>
<name>A0ABN9T0Z7_9DINO</name>
<dbReference type="InterPro" id="IPR016181">
    <property type="entry name" value="Acyl_CoA_acyltransferase"/>
</dbReference>
<evidence type="ECO:0000256" key="1">
    <source>
        <dbReference type="ARBA" id="ARBA00022679"/>
    </source>
</evidence>
<sequence length="274" mass="28593">MAEQLATKLRVPPERLEAFLEVYESQGERGSHRWEELLAKVRSGAEVRERIAQRPELLGAYAGAGERALARAMGRLVFCGRYSAKAGTDLDDALDAASAGLAAAAATAEQHPGGKVPMLLCHGVFGDEHAACRRAAYPYRPSVSASAGSRVIEARCAGTEAVDMGALLGYVAMQGGGYIDDISVSPAFHGQGVAVALIAGAAAVELAQGSTTLALDVRAANTPAITCYKSLGFAFGPLRHPGFLDWDGGYEGEADARTVASKLPPHADLSRLLS</sequence>
<reference evidence="4" key="1">
    <citation type="submission" date="2023-10" db="EMBL/GenBank/DDBJ databases">
        <authorList>
            <person name="Chen Y."/>
            <person name="Shah S."/>
            <person name="Dougan E. K."/>
            <person name="Thang M."/>
            <person name="Chan C."/>
        </authorList>
    </citation>
    <scope>NUCLEOTIDE SEQUENCE [LARGE SCALE GENOMIC DNA]</scope>
</reference>
<gene>
    <name evidence="4" type="ORF">PCOR1329_LOCUS34489</name>
</gene>
<organism evidence="4 5">
    <name type="scientific">Prorocentrum cordatum</name>
    <dbReference type="NCBI Taxonomy" id="2364126"/>
    <lineage>
        <taxon>Eukaryota</taxon>
        <taxon>Sar</taxon>
        <taxon>Alveolata</taxon>
        <taxon>Dinophyceae</taxon>
        <taxon>Prorocentrales</taxon>
        <taxon>Prorocentraceae</taxon>
        <taxon>Prorocentrum</taxon>
    </lineage>
</organism>
<comment type="caution">
    <text evidence="4">The sequence shown here is derived from an EMBL/GenBank/DDBJ whole genome shotgun (WGS) entry which is preliminary data.</text>
</comment>
<dbReference type="SUPFAM" id="SSF55729">
    <property type="entry name" value="Acyl-CoA N-acyltransferases (Nat)"/>
    <property type="match status" value="1"/>
</dbReference>
<evidence type="ECO:0000259" key="3">
    <source>
        <dbReference type="PROSITE" id="PS51186"/>
    </source>
</evidence>
<accession>A0ABN9T0Z7</accession>